<dbReference type="PANTHER" id="PTHR11496">
    <property type="entry name" value="ALCOHOL DEHYDROGENASE"/>
    <property type="match status" value="1"/>
</dbReference>
<feature type="domain" description="Fe-containing alcohol dehydrogenase-like C-terminal" evidence="3">
    <location>
        <begin position="206"/>
        <end position="398"/>
    </location>
</feature>
<dbReference type="PANTHER" id="PTHR11496:SF83">
    <property type="entry name" value="HYDROXYACID-OXOACID TRANSHYDROGENASE, MITOCHONDRIAL"/>
    <property type="match status" value="1"/>
</dbReference>
<dbReference type="InterPro" id="IPR056798">
    <property type="entry name" value="ADH_Fe_C"/>
</dbReference>
<accession>A0ABT0N439</accession>
<name>A0ABT0N439_9GAMM</name>
<keyword evidence="1" id="KW-0560">Oxidoreductase</keyword>
<dbReference type="InterPro" id="IPR039697">
    <property type="entry name" value="Alcohol_dehydrogenase_Fe"/>
</dbReference>
<dbReference type="EMBL" id="JAKIKT010000001">
    <property type="protein sequence ID" value="MCL2912562.1"/>
    <property type="molecule type" value="Genomic_DNA"/>
</dbReference>
<evidence type="ECO:0000256" key="1">
    <source>
        <dbReference type="ARBA" id="ARBA00023002"/>
    </source>
</evidence>
<protein>
    <submittedName>
        <fullName evidence="4">Iron-containing alcohol dehydrogenase</fullName>
    </submittedName>
</protein>
<evidence type="ECO:0000313" key="4">
    <source>
        <dbReference type="EMBL" id="MCL2912562.1"/>
    </source>
</evidence>
<dbReference type="SUPFAM" id="SSF56796">
    <property type="entry name" value="Dehydroquinate synthase-like"/>
    <property type="match status" value="1"/>
</dbReference>
<sequence length="400" mass="43013">MFRLKTGFWWLVVKAIKLASYVLPMQMPAIYSGPGACRQLTAFVGRGGFNHVLLVTDKALTEIGLYQPMVQMLEQAGVRVSVFDEVTPDPTDEQITRGAERFKSLGCDAVIGVGGGSPMDAAKMIAVLPFLNKPVNKCSGLLRIRRKGAPLFLVPTTAGTGSEITIAAVVTVASSGEKLPVADPVLLPEAAALDPELMTGLPPAVTAASGYDALTHAVEAYISTNATRSTDRYALSAARLIWHNLPVCMSTPGDLGAREAMAMASCYAGIAFTKSGLGYTHGIAHQLGAFYHVPHGVANAMVLPHVLRFSLANCAPRLAELARHCGVGEPGQGDLELAREFIVKLEQLRESLGLPGKCEQLTERDFRVITQRAFAESHMLYAVPRYMQEEDCYSVLRQLA</sequence>
<dbReference type="PROSITE" id="PS00060">
    <property type="entry name" value="ADH_IRON_2"/>
    <property type="match status" value="1"/>
</dbReference>
<organism evidence="4 5">
    <name type="scientific">Shewanella corallii</name>
    <dbReference type="NCBI Taxonomy" id="560080"/>
    <lineage>
        <taxon>Bacteria</taxon>
        <taxon>Pseudomonadati</taxon>
        <taxon>Pseudomonadota</taxon>
        <taxon>Gammaproteobacteria</taxon>
        <taxon>Alteromonadales</taxon>
        <taxon>Shewanellaceae</taxon>
        <taxon>Shewanella</taxon>
    </lineage>
</organism>
<reference evidence="4 5" key="1">
    <citation type="submission" date="2022-01" db="EMBL/GenBank/DDBJ databases">
        <title>Whole genome-based taxonomy of the Shewanellaceae.</title>
        <authorList>
            <person name="Martin-Rodriguez A.J."/>
        </authorList>
    </citation>
    <scope>NUCLEOTIDE SEQUENCE [LARGE SCALE GENOMIC DNA]</scope>
    <source>
        <strain evidence="4 5">DSM 21332</strain>
    </source>
</reference>
<gene>
    <name evidence="4" type="ORF">L2725_01975</name>
</gene>
<dbReference type="CDD" id="cd08189">
    <property type="entry name" value="Fe-ADH-like"/>
    <property type="match status" value="1"/>
</dbReference>
<dbReference type="Gene3D" id="3.40.50.1970">
    <property type="match status" value="1"/>
</dbReference>
<feature type="domain" description="Alcohol dehydrogenase iron-type/glycerol dehydrogenase GldA" evidence="2">
    <location>
        <begin position="29"/>
        <end position="195"/>
    </location>
</feature>
<dbReference type="Gene3D" id="1.20.1090.10">
    <property type="entry name" value="Dehydroquinate synthase-like - alpha domain"/>
    <property type="match status" value="1"/>
</dbReference>
<dbReference type="InterPro" id="IPR001670">
    <property type="entry name" value="ADH_Fe/GldA"/>
</dbReference>
<dbReference type="Proteomes" id="UP001202831">
    <property type="component" value="Unassembled WGS sequence"/>
</dbReference>
<dbReference type="InterPro" id="IPR018211">
    <property type="entry name" value="ADH_Fe_CS"/>
</dbReference>
<dbReference type="Pfam" id="PF00465">
    <property type="entry name" value="Fe-ADH"/>
    <property type="match status" value="1"/>
</dbReference>
<comment type="caution">
    <text evidence="4">The sequence shown here is derived from an EMBL/GenBank/DDBJ whole genome shotgun (WGS) entry which is preliminary data.</text>
</comment>
<dbReference type="Pfam" id="PF25137">
    <property type="entry name" value="ADH_Fe_C"/>
    <property type="match status" value="1"/>
</dbReference>
<evidence type="ECO:0000259" key="3">
    <source>
        <dbReference type="Pfam" id="PF25137"/>
    </source>
</evidence>
<evidence type="ECO:0000259" key="2">
    <source>
        <dbReference type="Pfam" id="PF00465"/>
    </source>
</evidence>
<evidence type="ECO:0000313" key="5">
    <source>
        <dbReference type="Proteomes" id="UP001202831"/>
    </source>
</evidence>
<proteinExistence type="predicted"/>
<dbReference type="RefSeq" id="WP_249247392.1">
    <property type="nucleotide sequence ID" value="NZ_JAKIKT010000001.1"/>
</dbReference>
<keyword evidence="5" id="KW-1185">Reference proteome</keyword>